<reference evidence="2 3" key="1">
    <citation type="submission" date="2024-05" db="EMBL/GenBank/DDBJ databases">
        <title>A draft genome resource for the thread blight pathogen Marasmius tenuissimus strain MS-2.</title>
        <authorList>
            <person name="Yulfo-Soto G.E."/>
            <person name="Baruah I.K."/>
            <person name="Amoako-Attah I."/>
            <person name="Bukari Y."/>
            <person name="Meinhardt L.W."/>
            <person name="Bailey B.A."/>
            <person name="Cohen S.P."/>
        </authorList>
    </citation>
    <scope>NUCLEOTIDE SEQUENCE [LARGE SCALE GENOMIC DNA]</scope>
    <source>
        <strain evidence="2 3">MS-2</strain>
    </source>
</reference>
<feature type="transmembrane region" description="Helical" evidence="1">
    <location>
        <begin position="242"/>
        <end position="261"/>
    </location>
</feature>
<keyword evidence="3" id="KW-1185">Reference proteome</keyword>
<proteinExistence type="predicted"/>
<dbReference type="Pfam" id="PF12271">
    <property type="entry name" value="Chs7"/>
    <property type="match status" value="1"/>
</dbReference>
<protein>
    <recommendedName>
        <fullName evidence="4">Chitin synthase export chaperone</fullName>
    </recommendedName>
</protein>
<feature type="non-terminal residue" evidence="2">
    <location>
        <position position="299"/>
    </location>
</feature>
<organism evidence="2 3">
    <name type="scientific">Marasmius tenuissimus</name>
    <dbReference type="NCBI Taxonomy" id="585030"/>
    <lineage>
        <taxon>Eukaryota</taxon>
        <taxon>Fungi</taxon>
        <taxon>Dikarya</taxon>
        <taxon>Basidiomycota</taxon>
        <taxon>Agaricomycotina</taxon>
        <taxon>Agaricomycetes</taxon>
        <taxon>Agaricomycetidae</taxon>
        <taxon>Agaricales</taxon>
        <taxon>Marasmiineae</taxon>
        <taxon>Marasmiaceae</taxon>
        <taxon>Marasmius</taxon>
    </lineage>
</organism>
<dbReference type="EMBL" id="JBBXMP010000718">
    <property type="protein sequence ID" value="KAL0057070.1"/>
    <property type="molecule type" value="Genomic_DNA"/>
</dbReference>
<comment type="caution">
    <text evidence="2">The sequence shown here is derived from an EMBL/GenBank/DDBJ whole genome shotgun (WGS) entry which is preliminary data.</text>
</comment>
<evidence type="ECO:0000313" key="2">
    <source>
        <dbReference type="EMBL" id="KAL0057070.1"/>
    </source>
</evidence>
<feature type="transmembrane region" description="Helical" evidence="1">
    <location>
        <begin position="164"/>
        <end position="183"/>
    </location>
</feature>
<dbReference type="Proteomes" id="UP001437256">
    <property type="component" value="Unassembled WGS sequence"/>
</dbReference>
<keyword evidence="1" id="KW-1133">Transmembrane helix</keyword>
<sequence>MGFGDFKWLCSDVPSYQWCNLFYNQLQRVDPSLLTGVSADPKSAPVGVNPKCGTLRVGNESSLGNISNVVVCAVSMVVVLGLLYLVGRRKAAVGRIEFRFLLLMYFLTLPLQLLTSGSLLEQGSTGLVVLTGIHVGLVVAFFWGLLANAIVATQLVEDGTMSSIIPYLFLTVLIFGGSTYIALDVGLGITSTLGDPSGNPSDLRSIALFVLTSIWPAFSALAYFGLMTYIVLGVLNETRPMWFFILAAGLFVLSQLAWFLLGKVVCRSTSAKIDGSFIATILETAAVGVLYLAWRSITE</sequence>
<keyword evidence="1" id="KW-0472">Membrane</keyword>
<feature type="transmembrane region" description="Helical" evidence="1">
    <location>
        <begin position="98"/>
        <end position="115"/>
    </location>
</feature>
<dbReference type="PANTHER" id="PTHR35329:SF1">
    <property type="entry name" value="CHITIN SYNTHASE EXPORT CHAPERONE"/>
    <property type="match status" value="1"/>
</dbReference>
<dbReference type="PANTHER" id="PTHR35329">
    <property type="entry name" value="CHITIN SYNTHASE EXPORT CHAPERONE"/>
    <property type="match status" value="1"/>
</dbReference>
<evidence type="ECO:0000256" key="1">
    <source>
        <dbReference type="SAM" id="Phobius"/>
    </source>
</evidence>
<feature type="transmembrane region" description="Helical" evidence="1">
    <location>
        <begin position="127"/>
        <end position="152"/>
    </location>
</feature>
<dbReference type="InterPro" id="IPR022057">
    <property type="entry name" value="Chs7"/>
</dbReference>
<feature type="transmembrane region" description="Helical" evidence="1">
    <location>
        <begin position="273"/>
        <end position="294"/>
    </location>
</feature>
<feature type="transmembrane region" description="Helical" evidence="1">
    <location>
        <begin position="66"/>
        <end position="86"/>
    </location>
</feature>
<name>A0ABR2Z6V9_9AGAR</name>
<evidence type="ECO:0000313" key="3">
    <source>
        <dbReference type="Proteomes" id="UP001437256"/>
    </source>
</evidence>
<feature type="transmembrane region" description="Helical" evidence="1">
    <location>
        <begin position="203"/>
        <end position="235"/>
    </location>
</feature>
<evidence type="ECO:0008006" key="4">
    <source>
        <dbReference type="Google" id="ProtNLM"/>
    </source>
</evidence>
<keyword evidence="1" id="KW-0812">Transmembrane</keyword>
<accession>A0ABR2Z6V9</accession>
<gene>
    <name evidence="2" type="ORF">AAF712_016306</name>
</gene>